<dbReference type="SUPFAM" id="SSF51735">
    <property type="entry name" value="NAD(P)-binding Rossmann-fold domains"/>
    <property type="match status" value="1"/>
</dbReference>
<comment type="caution">
    <text evidence="3">The sequence shown here is derived from an EMBL/GenBank/DDBJ whole genome shotgun (WGS) entry which is preliminary data.</text>
</comment>
<reference evidence="3 4" key="1">
    <citation type="submission" date="2020-08" db="EMBL/GenBank/DDBJ databases">
        <title>Genomic Encyclopedia of Type Strains, Phase III (KMG-III): the genomes of soil and plant-associated and newly described type strains.</title>
        <authorList>
            <person name="Whitman W."/>
        </authorList>
    </citation>
    <scope>NUCLEOTIDE SEQUENCE [LARGE SCALE GENOMIC DNA]</scope>
    <source>
        <strain evidence="3 4">CECT 8799</strain>
    </source>
</reference>
<dbReference type="PANTHER" id="PTHR48107">
    <property type="entry name" value="NADPH-DEPENDENT ALDEHYDE REDUCTASE-LIKE PROTEIN, CHLOROPLASTIC-RELATED"/>
    <property type="match status" value="1"/>
</dbReference>
<dbReference type="Pfam" id="PF00106">
    <property type="entry name" value="adh_short"/>
    <property type="match status" value="1"/>
</dbReference>
<evidence type="ECO:0000313" key="4">
    <source>
        <dbReference type="Proteomes" id="UP000535937"/>
    </source>
</evidence>
<dbReference type="PRINTS" id="PR00081">
    <property type="entry name" value="GDHRDH"/>
</dbReference>
<comment type="similarity">
    <text evidence="1">Belongs to the short-chain dehydrogenases/reductases (SDR) family.</text>
</comment>
<protein>
    <submittedName>
        <fullName evidence="3">NAD(P)-dependent dehydrogenase (Short-subunit alcohol dehydrogenase family)</fullName>
    </submittedName>
</protein>
<dbReference type="PANTHER" id="PTHR48107:SF7">
    <property type="entry name" value="RE15974P"/>
    <property type="match status" value="1"/>
</dbReference>
<sequence>MKKIALITGGSRGIGAATARLLATSGYDICISYREREETAKALLDELRAFSVKAIAVRADISMESDIERLFAEVDRQLGPINALVNNAGMLLHQTRAENMTAERINKILQTNVTGTLLCCREAIKRMSTKHSGRGHRLVAQ</sequence>
<dbReference type="AlphaFoldDB" id="A0A7W4WB50"/>
<dbReference type="RefSeq" id="WP_221191892.1">
    <property type="nucleotide sequence ID" value="NZ_JACHWZ010000007.1"/>
</dbReference>
<dbReference type="InterPro" id="IPR036291">
    <property type="entry name" value="NAD(P)-bd_dom_sf"/>
</dbReference>
<name>A0A7W4WB50_9GAMM</name>
<keyword evidence="2" id="KW-0560">Oxidoreductase</keyword>
<dbReference type="Gene3D" id="3.40.50.720">
    <property type="entry name" value="NAD(P)-binding Rossmann-like Domain"/>
    <property type="match status" value="1"/>
</dbReference>
<dbReference type="GO" id="GO:0016614">
    <property type="term" value="F:oxidoreductase activity, acting on CH-OH group of donors"/>
    <property type="evidence" value="ECO:0007669"/>
    <property type="project" value="UniProtKB-ARBA"/>
</dbReference>
<proteinExistence type="inferred from homology"/>
<gene>
    <name evidence="3" type="ORF">FHS09_001866</name>
</gene>
<accession>A0A7W4WB50</accession>
<dbReference type="EMBL" id="JACHWZ010000007">
    <property type="protein sequence ID" value="MBB3061036.1"/>
    <property type="molecule type" value="Genomic_DNA"/>
</dbReference>
<evidence type="ECO:0000256" key="2">
    <source>
        <dbReference type="ARBA" id="ARBA00023002"/>
    </source>
</evidence>
<keyword evidence="4" id="KW-1185">Reference proteome</keyword>
<dbReference type="InterPro" id="IPR002347">
    <property type="entry name" value="SDR_fam"/>
</dbReference>
<evidence type="ECO:0000256" key="1">
    <source>
        <dbReference type="ARBA" id="ARBA00006484"/>
    </source>
</evidence>
<evidence type="ECO:0000313" key="3">
    <source>
        <dbReference type="EMBL" id="MBB3061036.1"/>
    </source>
</evidence>
<dbReference type="Proteomes" id="UP000535937">
    <property type="component" value="Unassembled WGS sequence"/>
</dbReference>
<organism evidence="3 4">
    <name type="scientific">Microbulbifer rhizosphaerae</name>
    <dbReference type="NCBI Taxonomy" id="1562603"/>
    <lineage>
        <taxon>Bacteria</taxon>
        <taxon>Pseudomonadati</taxon>
        <taxon>Pseudomonadota</taxon>
        <taxon>Gammaproteobacteria</taxon>
        <taxon>Cellvibrionales</taxon>
        <taxon>Microbulbiferaceae</taxon>
        <taxon>Microbulbifer</taxon>
    </lineage>
</organism>